<dbReference type="Gene3D" id="3.40.50.300">
    <property type="entry name" value="P-loop containing nucleotide triphosphate hydrolases"/>
    <property type="match status" value="1"/>
</dbReference>
<accession>J8ZNF3</accession>
<protein>
    <recommendedName>
        <fullName evidence="6">Ribosome biogenesis protein BMS1/TSR1 C-terminal domain-containing protein</fullName>
    </recommendedName>
</protein>
<feature type="domain" description="Ribosome biogenesis protein BMS1/TSR1 C-terminal" evidence="3">
    <location>
        <begin position="509"/>
        <end position="918"/>
    </location>
</feature>
<feature type="domain" description="AARP2CN" evidence="2">
    <location>
        <begin position="168"/>
        <end position="304"/>
    </location>
</feature>
<dbReference type="EMBL" id="AFBI03000006">
    <property type="protein sequence ID" value="EJW01208.1"/>
    <property type="molecule type" value="Genomic_DNA"/>
</dbReference>
<name>J8ZNF3_EDHAE</name>
<dbReference type="Pfam" id="PF04950">
    <property type="entry name" value="RIBIOP_C"/>
    <property type="match status" value="2"/>
</dbReference>
<dbReference type="HOGENOM" id="CLU_281580_0_0_1"/>
<comment type="caution">
    <text evidence="4">The sequence shown here is derived from an EMBL/GenBank/DDBJ whole genome shotgun (WGS) entry which is preliminary data.</text>
</comment>
<dbReference type="FunCoup" id="J8ZNF3">
    <property type="interactions" value="325"/>
</dbReference>
<dbReference type="AlphaFoldDB" id="J8ZNF3"/>
<dbReference type="VEuPathDB" id="MicrosporidiaDB:EDEG_00568"/>
<evidence type="ECO:0000259" key="3">
    <source>
        <dbReference type="SMART" id="SM01362"/>
    </source>
</evidence>
<evidence type="ECO:0000313" key="4">
    <source>
        <dbReference type="EMBL" id="EJW01208.1"/>
    </source>
</evidence>
<proteinExistence type="predicted"/>
<dbReference type="InterPro" id="IPR007034">
    <property type="entry name" value="BMS1_TSR1_C"/>
</dbReference>
<feature type="compositionally biased region" description="Basic and acidic residues" evidence="1">
    <location>
        <begin position="364"/>
        <end position="375"/>
    </location>
</feature>
<evidence type="ECO:0000259" key="2">
    <source>
        <dbReference type="SMART" id="SM00785"/>
    </source>
</evidence>
<dbReference type="InParanoid" id="J8ZNF3"/>
<dbReference type="OrthoDB" id="10260897at2759"/>
<dbReference type="GO" id="GO:0030686">
    <property type="term" value="C:90S preribosome"/>
    <property type="evidence" value="ECO:0007669"/>
    <property type="project" value="TreeGrafter"/>
</dbReference>
<keyword evidence="5" id="KW-1185">Reference proteome</keyword>
<dbReference type="SMART" id="SM00785">
    <property type="entry name" value="AARP2CN"/>
    <property type="match status" value="1"/>
</dbReference>
<evidence type="ECO:0000313" key="5">
    <source>
        <dbReference type="Proteomes" id="UP000003163"/>
    </source>
</evidence>
<dbReference type="PANTHER" id="PTHR12858:SF2">
    <property type="entry name" value="RIBOSOME BIOGENESIS PROTEIN BMS1 HOMOLOG"/>
    <property type="match status" value="1"/>
</dbReference>
<evidence type="ECO:0008006" key="6">
    <source>
        <dbReference type="Google" id="ProtNLM"/>
    </source>
</evidence>
<sequence length="1112" mass="129169">MSNENKHLSYKQQLIKDRYIDSKTQQPVQNMIYKDVLPFICIIGPSNTGKQHLYEQIIYKITKIKPNNSLTTIATKNNKFTIFKCSNSINSFIDASKIMDLLILTVNSEYFEMEIFEILSLAKAHGFCKVIVAIKFKDNADKKRKFHFIKKRIWKEITGGIPVIDIQEIDKIVRMIKNSKCRPISFRCNNSFIVADKIICDNSEYNMESIRDPSLSKKTNLQEGMIEKITTDSNSKNYIIKENFLSKNKLEKNEKKSDESAISKKFCYDLFGYVRGCPFDCNMIHIPGKGDFQIETIQKIDDPCISEKKLLDKEKIIFYSPQFYTNKYFTDQKNQSCQEIKMSNNKKNSEITDIKNLGNQPLDTKNKSNVDENNLRNDFPPIKSFTNDEKHCTNSFNKFNETPYAQIQKFQSNNYEVSYKKCDDFFIFGDETVSSGKIDMNTNNIDNPPEIVAFSDKLDISLSLNDKIHQKNVSNFITVDNQQMIPSKIDETKENNTKYNSISEKLLINDLPINGMTSKKQKIKDLKVKLKSYFEKKVKTIQGYKEKFEKNNITENILNEKEKRIIQEKMNVFENKKTNSKEILPGDYVKISINSSVKLNFDNLTILGSIKNLNSLILQGKIKKHNYYEGLIKSNERVLVSIGWRRDYINIIFSFKDVTRNRFLKYILEGMHCNANFISNIVTPGTPFCIIKEIKYHRSFEHENKNFSILKQKGSNYLCEPEYNCNNDTCDLSWDDVKNNLVDYRKKIDSITEYECSEKNKNCELKTEYSESEDKKIVKDSEISSESDLQEYSNSNTLFVKNKKEKLPLQTKSTYVPTMEHFRIAAIGSITDVTGQTNLVKKLKLIGYPYKINENTAFIKDMFTSEKEATKFEGALIKTVSGIRGCIKKAREDGSFRATFEGRIKMSDIVFLKCFVPYEVIEKYDLSNNNNDFAHRSINSSLLNVDSVTPYAKNHDDNQSFALNDAKIYPKSSHNTGKERYIQIPVADKIENAKNLKLIDKNEKLKSNLTLDKRKIKEKKVNIQFPINPEKTDHIKIKNNIIECRNLIDFDAIKQQKNILRVKEKELKEQAILRNRGLKKSINISIHEKELKGFKRKSRKKILKHNKHKKSA</sequence>
<dbReference type="GO" id="GO:0003924">
    <property type="term" value="F:GTPase activity"/>
    <property type="evidence" value="ECO:0007669"/>
    <property type="project" value="TreeGrafter"/>
</dbReference>
<dbReference type="GO" id="GO:0005525">
    <property type="term" value="F:GTP binding"/>
    <property type="evidence" value="ECO:0007669"/>
    <property type="project" value="TreeGrafter"/>
</dbReference>
<reference evidence="4 5" key="1">
    <citation type="submission" date="2011-08" db="EMBL/GenBank/DDBJ databases">
        <authorList>
            <person name="Liu Z.J."/>
            <person name="Shi F.L."/>
            <person name="Lu J.Q."/>
            <person name="Li M."/>
            <person name="Wang Z.L."/>
        </authorList>
    </citation>
    <scope>NUCLEOTIDE SEQUENCE [LARGE SCALE GENOMIC DNA]</scope>
    <source>
        <strain evidence="4 5">USNM 41457</strain>
    </source>
</reference>
<dbReference type="OMA" id="DERYENV"/>
<reference evidence="5" key="2">
    <citation type="submission" date="2015-07" db="EMBL/GenBank/DDBJ databases">
        <title>Contrasting host-pathogen interactions and genome evolution in two generalist and specialist microsporidian pathogens of mosquitoes.</title>
        <authorList>
            <consortium name="The Broad Institute Genomics Platform"/>
            <consortium name="The Broad Institute Genome Sequencing Center for Infectious Disease"/>
            <person name="Cuomo C.A."/>
            <person name="Sanscrainte N.D."/>
            <person name="Goldberg J.M."/>
            <person name="Heiman D."/>
            <person name="Young S."/>
            <person name="Zeng Q."/>
            <person name="Becnel J.J."/>
            <person name="Birren B.W."/>
        </authorList>
    </citation>
    <scope>NUCLEOTIDE SEQUENCE [LARGE SCALE GENOMIC DNA]</scope>
    <source>
        <strain evidence="5">USNM 41457</strain>
    </source>
</reference>
<dbReference type="GO" id="GO:0000462">
    <property type="term" value="P:maturation of SSU-rRNA from tricistronic rRNA transcript (SSU-rRNA, 5.8S rRNA, LSU-rRNA)"/>
    <property type="evidence" value="ECO:0007669"/>
    <property type="project" value="TreeGrafter"/>
</dbReference>
<gene>
    <name evidence="4" type="ORF">EDEG_00568</name>
</gene>
<dbReference type="GO" id="GO:0005634">
    <property type="term" value="C:nucleus"/>
    <property type="evidence" value="ECO:0007669"/>
    <property type="project" value="InterPro"/>
</dbReference>
<dbReference type="PANTHER" id="PTHR12858">
    <property type="entry name" value="RIBOSOME BIOGENESIS PROTEIN"/>
    <property type="match status" value="1"/>
</dbReference>
<feature type="region of interest" description="Disordered" evidence="1">
    <location>
        <begin position="351"/>
        <end position="382"/>
    </location>
</feature>
<dbReference type="InterPro" id="IPR027417">
    <property type="entry name" value="P-loop_NTPase"/>
</dbReference>
<organism evidence="4 5">
    <name type="scientific">Edhazardia aedis (strain USNM 41457)</name>
    <name type="common">Microsporidian parasite</name>
    <dbReference type="NCBI Taxonomy" id="1003232"/>
    <lineage>
        <taxon>Eukaryota</taxon>
        <taxon>Fungi</taxon>
        <taxon>Fungi incertae sedis</taxon>
        <taxon>Microsporidia</taxon>
        <taxon>Edhazardia</taxon>
    </lineage>
</organism>
<dbReference type="InterPro" id="IPR039761">
    <property type="entry name" value="Bms1/Tsr1"/>
</dbReference>
<dbReference type="GO" id="GO:0034511">
    <property type="term" value="F:U3 snoRNA binding"/>
    <property type="evidence" value="ECO:0007669"/>
    <property type="project" value="TreeGrafter"/>
</dbReference>
<dbReference type="GO" id="GO:0000479">
    <property type="term" value="P:endonucleolytic cleavage of tricistronic rRNA transcript (SSU-rRNA, 5.8S rRNA, LSU-rRNA)"/>
    <property type="evidence" value="ECO:0007669"/>
    <property type="project" value="TreeGrafter"/>
</dbReference>
<dbReference type="STRING" id="1003232.J8ZNF3"/>
<dbReference type="InterPro" id="IPR012948">
    <property type="entry name" value="AARP2CN"/>
</dbReference>
<dbReference type="Pfam" id="PF08142">
    <property type="entry name" value="AARP2CN"/>
    <property type="match status" value="1"/>
</dbReference>
<evidence type="ECO:0000256" key="1">
    <source>
        <dbReference type="SAM" id="MobiDB-lite"/>
    </source>
</evidence>
<dbReference type="SMART" id="SM01362">
    <property type="entry name" value="DUF663"/>
    <property type="match status" value="1"/>
</dbReference>
<dbReference type="Proteomes" id="UP000003163">
    <property type="component" value="Unassembled WGS sequence"/>
</dbReference>